<keyword evidence="1" id="KW-0175">Coiled coil</keyword>
<dbReference type="Proteomes" id="UP000037109">
    <property type="component" value="Unassembled WGS sequence"/>
</dbReference>
<gene>
    <name evidence="2" type="ORF">AF332_04280</name>
</gene>
<organism evidence="2 3">
    <name type="scientific">Sporosarcina globispora</name>
    <name type="common">Bacillus globisporus</name>
    <dbReference type="NCBI Taxonomy" id="1459"/>
    <lineage>
        <taxon>Bacteria</taxon>
        <taxon>Bacillati</taxon>
        <taxon>Bacillota</taxon>
        <taxon>Bacilli</taxon>
        <taxon>Bacillales</taxon>
        <taxon>Caryophanaceae</taxon>
        <taxon>Sporosarcina</taxon>
    </lineage>
</organism>
<dbReference type="OrthoDB" id="2838669at2"/>
<evidence type="ECO:0000256" key="1">
    <source>
        <dbReference type="SAM" id="Coils"/>
    </source>
</evidence>
<name>A0A0M0G9J3_SPOGL</name>
<evidence type="ECO:0000313" key="3">
    <source>
        <dbReference type="Proteomes" id="UP000037109"/>
    </source>
</evidence>
<evidence type="ECO:0000313" key="2">
    <source>
        <dbReference type="EMBL" id="KON86111.1"/>
    </source>
</evidence>
<dbReference type="EMBL" id="LGUF01000007">
    <property type="protein sequence ID" value="KON86111.1"/>
    <property type="molecule type" value="Genomic_DNA"/>
</dbReference>
<sequence length="198" mass="23108">MANQYLTMKELKEALPDIPENSLKRYLQEHAEYINYKKEHNRYKIQASEIEKIKFIRKLYSDGLKKEEVTAKLEEAGIPVIITVEDEEESTSTSLVNVNSELTDMKKLVSFLVQQNEQSRLSQNKIREQNKQLIHEVQELKLTIEDLRMAHEQGYEKESEKVTSLYEKLMATQRSVEEVAGALEAEKSKSIWQKIFGK</sequence>
<dbReference type="RefSeq" id="WP_053433468.1">
    <property type="nucleotide sequence ID" value="NZ_LGUF01000007.1"/>
</dbReference>
<accession>A0A0M0G9J3</accession>
<evidence type="ECO:0008006" key="4">
    <source>
        <dbReference type="Google" id="ProtNLM"/>
    </source>
</evidence>
<dbReference type="STRING" id="1459.AF332_04280"/>
<keyword evidence="3" id="KW-1185">Reference proteome</keyword>
<protein>
    <recommendedName>
        <fullName evidence="4">DUF3967 domain-containing protein</fullName>
    </recommendedName>
</protein>
<feature type="coiled-coil region" evidence="1">
    <location>
        <begin position="123"/>
        <end position="150"/>
    </location>
</feature>
<comment type="caution">
    <text evidence="2">The sequence shown here is derived from an EMBL/GenBank/DDBJ whole genome shotgun (WGS) entry which is preliminary data.</text>
</comment>
<proteinExistence type="predicted"/>
<reference evidence="3" key="1">
    <citation type="submission" date="2015-07" db="EMBL/GenBank/DDBJ databases">
        <title>Fjat-10036 dsm4.</title>
        <authorList>
            <person name="Liu B."/>
            <person name="Wang J."/>
            <person name="Zhu Y."/>
            <person name="Liu G."/>
            <person name="Chen Q."/>
            <person name="Chen Z."/>
            <person name="Lan J."/>
            <person name="Che J."/>
            <person name="Ge C."/>
            <person name="Shi H."/>
            <person name="Pan Z."/>
            <person name="Liu X."/>
        </authorList>
    </citation>
    <scope>NUCLEOTIDE SEQUENCE [LARGE SCALE GENOMIC DNA]</scope>
    <source>
        <strain evidence="3">DSM 4</strain>
    </source>
</reference>
<dbReference type="AlphaFoldDB" id="A0A0M0G9J3"/>
<dbReference type="PATRIC" id="fig|1459.3.peg.887"/>